<accession>A0A7C4EMR4</accession>
<protein>
    <submittedName>
        <fullName evidence="2">Uncharacterized protein</fullName>
    </submittedName>
</protein>
<dbReference type="EMBL" id="DSRP01000742">
    <property type="protein sequence ID" value="HGG93395.1"/>
    <property type="molecule type" value="Genomic_DNA"/>
</dbReference>
<feature type="chain" id="PRO_5028035318" evidence="1">
    <location>
        <begin position="29"/>
        <end position="84"/>
    </location>
</feature>
<feature type="signal peptide" evidence="1">
    <location>
        <begin position="1"/>
        <end position="28"/>
    </location>
</feature>
<dbReference type="AlphaFoldDB" id="A0A7C4EMR4"/>
<keyword evidence="1" id="KW-0732">Signal</keyword>
<dbReference type="PROSITE" id="PS51257">
    <property type="entry name" value="PROKAR_LIPOPROTEIN"/>
    <property type="match status" value="1"/>
</dbReference>
<evidence type="ECO:0000256" key="1">
    <source>
        <dbReference type="SAM" id="SignalP"/>
    </source>
</evidence>
<sequence length="84" mass="8972">MTGSRNRMAACLLLAALAAGLGGCGASARYESPGKSQNQMQQDQAECEWEASKATGNLANASDRKDRLAEMLDQCMRAKGYSVR</sequence>
<comment type="caution">
    <text evidence="2">The sequence shown here is derived from an EMBL/GenBank/DDBJ whole genome shotgun (WGS) entry which is preliminary data.</text>
</comment>
<organism evidence="2">
    <name type="scientific">Fundidesulfovibrio putealis</name>
    <dbReference type="NCBI Taxonomy" id="270496"/>
    <lineage>
        <taxon>Bacteria</taxon>
        <taxon>Pseudomonadati</taxon>
        <taxon>Thermodesulfobacteriota</taxon>
        <taxon>Desulfovibrionia</taxon>
        <taxon>Desulfovibrionales</taxon>
        <taxon>Desulfovibrionaceae</taxon>
        <taxon>Fundidesulfovibrio</taxon>
    </lineage>
</organism>
<gene>
    <name evidence="2" type="ORF">ENR59_10665</name>
</gene>
<evidence type="ECO:0000313" key="2">
    <source>
        <dbReference type="EMBL" id="HGG93395.1"/>
    </source>
</evidence>
<proteinExistence type="predicted"/>
<reference evidence="2" key="1">
    <citation type="journal article" date="2020" name="mSystems">
        <title>Genome- and Community-Level Interaction Insights into Carbon Utilization and Element Cycling Functions of Hydrothermarchaeota in Hydrothermal Sediment.</title>
        <authorList>
            <person name="Zhou Z."/>
            <person name="Liu Y."/>
            <person name="Xu W."/>
            <person name="Pan J."/>
            <person name="Luo Z.H."/>
            <person name="Li M."/>
        </authorList>
    </citation>
    <scope>NUCLEOTIDE SEQUENCE [LARGE SCALE GENOMIC DNA]</scope>
    <source>
        <strain evidence="2">SpSt-413</strain>
    </source>
</reference>
<name>A0A7C4EMR4_9BACT</name>